<organism evidence="1 2">
    <name type="scientific">Bosea vaviloviae</name>
    <dbReference type="NCBI Taxonomy" id="1526658"/>
    <lineage>
        <taxon>Bacteria</taxon>
        <taxon>Pseudomonadati</taxon>
        <taxon>Pseudomonadota</taxon>
        <taxon>Alphaproteobacteria</taxon>
        <taxon>Hyphomicrobiales</taxon>
        <taxon>Boseaceae</taxon>
        <taxon>Bosea</taxon>
    </lineage>
</organism>
<reference evidence="1 2" key="1">
    <citation type="journal article" date="2015" name="Antonie Van Leeuwenhoek">
        <title>Bosea vaviloviae sp. nov., a new species of slow-growing rhizobia isolated from nodules of the relict species Vavilovia formosa (Stev.) Fed.</title>
        <authorList>
            <person name="Safronova V.I."/>
            <person name="Kuznetsova I.G."/>
            <person name="Sazanova A.L."/>
            <person name="Kimeklis A.K."/>
            <person name="Belimov A.A."/>
            <person name="Andronov E.E."/>
            <person name="Pinaev A.G."/>
            <person name="Chizhevskaya E.P."/>
            <person name="Pukhaev A.R."/>
            <person name="Popov K.P."/>
            <person name="Willems A."/>
            <person name="Tikhonovich I.A."/>
        </authorList>
    </citation>
    <scope>NUCLEOTIDE SEQUENCE [LARGE SCALE GENOMIC DNA]</scope>
    <source>
        <strain evidence="1 2">Vaf18</strain>
    </source>
</reference>
<gene>
    <name evidence="1" type="ORF">BHK69_09950</name>
</gene>
<proteinExistence type="predicted"/>
<accession>A0A1D7U050</accession>
<dbReference type="STRING" id="1526658.BHK69_09950"/>
<dbReference type="RefSeq" id="WP_069689962.1">
    <property type="nucleotide sequence ID" value="NZ_CP017147.1"/>
</dbReference>
<dbReference type="KEGG" id="bvv:BHK69_09950"/>
<evidence type="ECO:0000313" key="2">
    <source>
        <dbReference type="Proteomes" id="UP000094969"/>
    </source>
</evidence>
<dbReference type="EMBL" id="CP017147">
    <property type="protein sequence ID" value="AOO80744.1"/>
    <property type="molecule type" value="Genomic_DNA"/>
</dbReference>
<keyword evidence="2" id="KW-1185">Reference proteome</keyword>
<protein>
    <submittedName>
        <fullName evidence="1">Uncharacterized protein</fullName>
    </submittedName>
</protein>
<sequence>MTSGSLIGASANSGRVATLRDGCIVALALVAVSLAAMLSLPQAPLGRAVPQAIIFPPWMPQQDAMAQSLAAGHRVLRGGISPFIVIVAAAEAGAETARPRGALLMLALDGLAGCLDSRASAEPSL</sequence>
<name>A0A1D7U050_9HYPH</name>
<dbReference type="AlphaFoldDB" id="A0A1D7U050"/>
<dbReference type="OrthoDB" id="8161683at2"/>
<dbReference type="Proteomes" id="UP000094969">
    <property type="component" value="Chromosome"/>
</dbReference>
<evidence type="ECO:0000313" key="1">
    <source>
        <dbReference type="EMBL" id="AOO80744.1"/>
    </source>
</evidence>